<dbReference type="VEuPathDB" id="FungiDB:I7I52_10574"/>
<comment type="caution">
    <text evidence="1">The sequence shown here is derived from an EMBL/GenBank/DDBJ whole genome shotgun (WGS) entry which is preliminary data.</text>
</comment>
<proteinExistence type="predicted"/>
<evidence type="ECO:0000313" key="2">
    <source>
        <dbReference type="Proteomes" id="UP000670092"/>
    </source>
</evidence>
<organism evidence="1 2">
    <name type="scientific">Ajellomyces capsulatus</name>
    <name type="common">Darling's disease fungus</name>
    <name type="synonym">Histoplasma capsulatum</name>
    <dbReference type="NCBI Taxonomy" id="5037"/>
    <lineage>
        <taxon>Eukaryota</taxon>
        <taxon>Fungi</taxon>
        <taxon>Dikarya</taxon>
        <taxon>Ascomycota</taxon>
        <taxon>Pezizomycotina</taxon>
        <taxon>Eurotiomycetes</taxon>
        <taxon>Eurotiomycetidae</taxon>
        <taxon>Onygenales</taxon>
        <taxon>Ajellomycetaceae</taxon>
        <taxon>Histoplasma</taxon>
    </lineage>
</organism>
<gene>
    <name evidence="1" type="ORF">I7I52_10574</name>
</gene>
<sequence length="117" mass="13306">MGNSFPVLFLYCSRIKSEIFSSLACSIALSLSCGPWPRTCSWTKSTPLSSKSSFFSLSLPPPAAWLSLSLMPERNPPLSFLWSVEDDCSFWWLWLWPLVNLLTKSIVDLFIYWLGGF</sequence>
<name>A0A8H7YXX0_AJECA</name>
<dbReference type="EMBL" id="JAEVHI010000002">
    <property type="protein sequence ID" value="KAG5300052.1"/>
    <property type="molecule type" value="Genomic_DNA"/>
</dbReference>
<evidence type="ECO:0000313" key="1">
    <source>
        <dbReference type="EMBL" id="KAG5300052.1"/>
    </source>
</evidence>
<dbReference type="Proteomes" id="UP000670092">
    <property type="component" value="Unassembled WGS sequence"/>
</dbReference>
<accession>A0A8H7YXX0</accession>
<reference evidence="1 2" key="1">
    <citation type="submission" date="2021-01" db="EMBL/GenBank/DDBJ databases">
        <title>Chromosome-level genome assembly of a human fungal pathogen reveals clustering of transcriptionally co-regulated genes.</title>
        <authorList>
            <person name="Voorhies M."/>
            <person name="Cohen S."/>
            <person name="Shea T.P."/>
            <person name="Petrus S."/>
            <person name="Munoz J.F."/>
            <person name="Poplawski S."/>
            <person name="Goldman W.E."/>
            <person name="Michael T."/>
            <person name="Cuomo C.A."/>
            <person name="Sil A."/>
            <person name="Beyhan S."/>
        </authorList>
    </citation>
    <scope>NUCLEOTIDE SEQUENCE [LARGE SCALE GENOMIC DNA]</scope>
    <source>
        <strain evidence="1 2">G184AR</strain>
    </source>
</reference>
<dbReference type="AlphaFoldDB" id="A0A8H7YXX0"/>
<protein>
    <submittedName>
        <fullName evidence="1">Uncharacterized protein</fullName>
    </submittedName>
</protein>